<gene>
    <name evidence="2" type="ORF">QE152_g38118</name>
</gene>
<dbReference type="Pfam" id="PF13843">
    <property type="entry name" value="DDE_Tnp_1_7"/>
    <property type="match status" value="1"/>
</dbReference>
<dbReference type="InterPro" id="IPR029526">
    <property type="entry name" value="PGBD"/>
</dbReference>
<dbReference type="PANTHER" id="PTHR46599">
    <property type="entry name" value="PIGGYBAC TRANSPOSABLE ELEMENT-DERIVED PROTEIN 4"/>
    <property type="match status" value="1"/>
</dbReference>
<evidence type="ECO:0000313" key="3">
    <source>
        <dbReference type="Proteomes" id="UP001458880"/>
    </source>
</evidence>
<evidence type="ECO:0000313" key="2">
    <source>
        <dbReference type="EMBL" id="KAK9685333.1"/>
    </source>
</evidence>
<evidence type="ECO:0000259" key="1">
    <source>
        <dbReference type="Pfam" id="PF13843"/>
    </source>
</evidence>
<reference evidence="2 3" key="1">
    <citation type="journal article" date="2024" name="BMC Genomics">
        <title>De novo assembly and annotation of Popillia japonica's genome with initial clues to its potential as an invasive pest.</title>
        <authorList>
            <person name="Cucini C."/>
            <person name="Boschi S."/>
            <person name="Funari R."/>
            <person name="Cardaioli E."/>
            <person name="Iannotti N."/>
            <person name="Marturano G."/>
            <person name="Paoli F."/>
            <person name="Bruttini M."/>
            <person name="Carapelli A."/>
            <person name="Frati F."/>
            <person name="Nardi F."/>
        </authorList>
    </citation>
    <scope>NUCLEOTIDE SEQUENCE [LARGE SCALE GENOMIC DNA]</scope>
    <source>
        <strain evidence="2">DMR45628</strain>
    </source>
</reference>
<dbReference type="Proteomes" id="UP001458880">
    <property type="component" value="Unassembled WGS sequence"/>
</dbReference>
<dbReference type="AlphaFoldDB" id="A0AAW1I8A6"/>
<comment type="caution">
    <text evidence="2">The sequence shown here is derived from an EMBL/GenBank/DDBJ whole genome shotgun (WGS) entry which is preliminary data.</text>
</comment>
<keyword evidence="3" id="KW-1185">Reference proteome</keyword>
<dbReference type="EMBL" id="JASPKY010000785">
    <property type="protein sequence ID" value="KAK9685333.1"/>
    <property type="molecule type" value="Genomic_DNA"/>
</dbReference>
<sequence>MAKFKGRSVLKQYLPLKPIKRGIKIWERCDSQTGYVYDFHIYSGREEGAPEGTLGDRVVKRLTSTVREEEVSFCFDRFFTSVSLQNTLPFACVGTCISTRKNMPEFPQKNVLVEILKLRVMRLVPSRVYGGTQKKSLYLVTSIRILRLR</sequence>
<feature type="domain" description="PiggyBac transposable element-derived protein" evidence="1">
    <location>
        <begin position="1"/>
        <end position="108"/>
    </location>
</feature>
<dbReference type="PANTHER" id="PTHR46599:SF3">
    <property type="entry name" value="PIGGYBAC TRANSPOSABLE ELEMENT-DERIVED PROTEIN 4"/>
    <property type="match status" value="1"/>
</dbReference>
<proteinExistence type="predicted"/>
<accession>A0AAW1I8A6</accession>
<protein>
    <submittedName>
        <fullName evidence="2">Transposase IS4</fullName>
    </submittedName>
</protein>
<organism evidence="2 3">
    <name type="scientific">Popillia japonica</name>
    <name type="common">Japanese beetle</name>
    <dbReference type="NCBI Taxonomy" id="7064"/>
    <lineage>
        <taxon>Eukaryota</taxon>
        <taxon>Metazoa</taxon>
        <taxon>Ecdysozoa</taxon>
        <taxon>Arthropoda</taxon>
        <taxon>Hexapoda</taxon>
        <taxon>Insecta</taxon>
        <taxon>Pterygota</taxon>
        <taxon>Neoptera</taxon>
        <taxon>Endopterygota</taxon>
        <taxon>Coleoptera</taxon>
        <taxon>Polyphaga</taxon>
        <taxon>Scarabaeiformia</taxon>
        <taxon>Scarabaeidae</taxon>
        <taxon>Rutelinae</taxon>
        <taxon>Popillia</taxon>
    </lineage>
</organism>
<name>A0AAW1I8A6_POPJA</name>